<dbReference type="AlphaFoldDB" id="A0A150XB86"/>
<comment type="catalytic activity">
    <reaction evidence="7">
        <text>adenosine(1518)/adenosine(1519) in 16S rRNA + 4 S-adenosyl-L-methionine = N(6)-dimethyladenosine(1518)/N(6)-dimethyladenosine(1519) in 16S rRNA + 4 S-adenosyl-L-homocysteine + 4 H(+)</text>
        <dbReference type="Rhea" id="RHEA:19609"/>
        <dbReference type="Rhea" id="RHEA-COMP:10232"/>
        <dbReference type="Rhea" id="RHEA-COMP:10233"/>
        <dbReference type="ChEBI" id="CHEBI:15378"/>
        <dbReference type="ChEBI" id="CHEBI:57856"/>
        <dbReference type="ChEBI" id="CHEBI:59789"/>
        <dbReference type="ChEBI" id="CHEBI:74411"/>
        <dbReference type="ChEBI" id="CHEBI:74493"/>
        <dbReference type="EC" id="2.1.1.182"/>
    </reaction>
</comment>
<evidence type="ECO:0000256" key="4">
    <source>
        <dbReference type="ARBA" id="ARBA00022679"/>
    </source>
</evidence>
<name>A0A150XB86_9BACT</name>
<evidence type="ECO:0000256" key="8">
    <source>
        <dbReference type="PROSITE-ProRule" id="PRU01026"/>
    </source>
</evidence>
<keyword evidence="11" id="KW-1185">Reference proteome</keyword>
<dbReference type="STRING" id="333140.AWW68_09165"/>
<evidence type="ECO:0000256" key="2">
    <source>
        <dbReference type="ARBA" id="ARBA00022552"/>
    </source>
</evidence>
<dbReference type="Gene3D" id="3.40.50.150">
    <property type="entry name" value="Vaccinia Virus protein VP39"/>
    <property type="match status" value="1"/>
</dbReference>
<evidence type="ECO:0000256" key="3">
    <source>
        <dbReference type="ARBA" id="ARBA00022603"/>
    </source>
</evidence>
<feature type="binding site" evidence="7 8">
    <location>
        <position position="41"/>
    </location>
    <ligand>
        <name>S-adenosyl-L-methionine</name>
        <dbReference type="ChEBI" id="CHEBI:59789"/>
    </ligand>
</feature>
<feature type="binding site" evidence="7 8">
    <location>
        <position position="15"/>
    </location>
    <ligand>
        <name>S-adenosyl-L-methionine</name>
        <dbReference type="ChEBI" id="CHEBI:59789"/>
    </ligand>
</feature>
<comment type="subcellular location">
    <subcellularLocation>
        <location evidence="7">Cytoplasm</location>
    </subcellularLocation>
</comment>
<feature type="domain" description="Ribosomal RNA adenine methylase transferase N-terminal" evidence="9">
    <location>
        <begin position="20"/>
        <end position="190"/>
    </location>
</feature>
<dbReference type="Gene3D" id="1.10.8.100">
    <property type="entry name" value="Ribosomal RNA adenine dimethylase-like, domain 2"/>
    <property type="match status" value="1"/>
</dbReference>
<evidence type="ECO:0000256" key="7">
    <source>
        <dbReference type="HAMAP-Rule" id="MF_00607"/>
    </source>
</evidence>
<gene>
    <name evidence="7" type="primary">rsmA</name>
    <name evidence="7" type="synonym">ksgA</name>
    <name evidence="10" type="ORF">AWW68_09165</name>
</gene>
<dbReference type="NCBIfam" id="TIGR00755">
    <property type="entry name" value="ksgA"/>
    <property type="match status" value="1"/>
</dbReference>
<dbReference type="GO" id="GO:0005829">
    <property type="term" value="C:cytosol"/>
    <property type="evidence" value="ECO:0007669"/>
    <property type="project" value="TreeGrafter"/>
</dbReference>
<dbReference type="RefSeq" id="WP_068220253.1">
    <property type="nucleotide sequence ID" value="NZ_LRPC01000012.1"/>
</dbReference>
<comment type="caution">
    <text evidence="10">The sequence shown here is derived from an EMBL/GenBank/DDBJ whole genome shotgun (WGS) entry which is preliminary data.</text>
</comment>
<dbReference type="InterPro" id="IPR011530">
    <property type="entry name" value="rRNA_adenine_dimethylase"/>
</dbReference>
<evidence type="ECO:0000256" key="6">
    <source>
        <dbReference type="ARBA" id="ARBA00022884"/>
    </source>
</evidence>
<evidence type="ECO:0000256" key="5">
    <source>
        <dbReference type="ARBA" id="ARBA00022691"/>
    </source>
</evidence>
<dbReference type="PANTHER" id="PTHR11727:SF7">
    <property type="entry name" value="DIMETHYLADENOSINE TRANSFERASE-RELATED"/>
    <property type="match status" value="1"/>
</dbReference>
<dbReference type="EC" id="2.1.1.182" evidence="7"/>
<dbReference type="PANTHER" id="PTHR11727">
    <property type="entry name" value="DIMETHYLADENOSINE TRANSFERASE"/>
    <property type="match status" value="1"/>
</dbReference>
<dbReference type="Pfam" id="PF00398">
    <property type="entry name" value="RrnaAD"/>
    <property type="match status" value="1"/>
</dbReference>
<sequence>MSSVRPKKHLGQHFLKDLSIAERIAKALTGHGEYNSVLEVGPGTGVLTQFLLKEAYETWVVDIDKESIAYLQENFKALEGRIIDGDFLKYDFLKDTGAPLAIIGNFPYNISSQIFFRILELRNEVPEVVCMIQKEVADRIAEPPGSKTYGILSVLLQAYYDIEYLFTVKPGVFNPPPKVNSGVIRLKRNNVERLDCDEKLFKQVVKAGFQMRRKTLRNALKPINLPEALADDPILNLRAETLSVKQFVDLTNKISACR</sequence>
<dbReference type="CDD" id="cd02440">
    <property type="entry name" value="AdoMet_MTases"/>
    <property type="match status" value="1"/>
</dbReference>
<accession>A0A150XB86</accession>
<proteinExistence type="inferred from homology"/>
<protein>
    <recommendedName>
        <fullName evidence="7">Ribosomal RNA small subunit methyltransferase A</fullName>
        <ecNumber evidence="7">2.1.1.182</ecNumber>
    </recommendedName>
    <alternativeName>
        <fullName evidence="7">16S rRNA (adenine(1518)-N(6)/adenine(1519)-N(6))-dimethyltransferase</fullName>
    </alternativeName>
    <alternativeName>
        <fullName evidence="7">16S rRNA dimethyladenosine transferase</fullName>
    </alternativeName>
    <alternativeName>
        <fullName evidence="7">16S rRNA dimethylase</fullName>
    </alternativeName>
    <alternativeName>
        <fullName evidence="7">S-adenosylmethionine-6-N', N'-adenosyl(rRNA) dimethyltransferase</fullName>
    </alternativeName>
</protein>
<dbReference type="SMART" id="SM00650">
    <property type="entry name" value="rADc"/>
    <property type="match status" value="1"/>
</dbReference>
<keyword evidence="1 7" id="KW-0963">Cytoplasm</keyword>
<dbReference type="GO" id="GO:0003723">
    <property type="term" value="F:RNA binding"/>
    <property type="evidence" value="ECO:0007669"/>
    <property type="project" value="UniProtKB-UniRule"/>
</dbReference>
<keyword evidence="5 7" id="KW-0949">S-adenosyl-L-methionine</keyword>
<reference evidence="10 11" key="1">
    <citation type="submission" date="2016-01" db="EMBL/GenBank/DDBJ databases">
        <title>Genome sequencing of Roseivirga spongicola UST030701-084.</title>
        <authorList>
            <person name="Selvaratnam C."/>
            <person name="Thevarajoo S."/>
            <person name="Goh K.M."/>
            <person name="Ee R."/>
            <person name="Chan K.-G."/>
            <person name="Chong C.S."/>
        </authorList>
    </citation>
    <scope>NUCLEOTIDE SEQUENCE [LARGE SCALE GENOMIC DNA]</scope>
    <source>
        <strain evidence="10 11">UST030701-084</strain>
    </source>
</reference>
<feature type="binding site" evidence="7 8">
    <location>
        <position position="86"/>
    </location>
    <ligand>
        <name>S-adenosyl-L-methionine</name>
        <dbReference type="ChEBI" id="CHEBI:59789"/>
    </ligand>
</feature>
<keyword evidence="4 7" id="KW-0808">Transferase</keyword>
<dbReference type="HAMAP" id="MF_00607">
    <property type="entry name" value="16SrRNA_methyltr_A"/>
    <property type="match status" value="1"/>
</dbReference>
<dbReference type="InterPro" id="IPR023165">
    <property type="entry name" value="rRNA_Ade_diMease-like_C"/>
</dbReference>
<evidence type="ECO:0000313" key="11">
    <source>
        <dbReference type="Proteomes" id="UP000075606"/>
    </source>
</evidence>
<evidence type="ECO:0000256" key="1">
    <source>
        <dbReference type="ARBA" id="ARBA00022490"/>
    </source>
</evidence>
<keyword evidence="3 7" id="KW-0489">Methyltransferase</keyword>
<dbReference type="InterPro" id="IPR020598">
    <property type="entry name" value="rRNA_Ade_methylase_Trfase_N"/>
</dbReference>
<dbReference type="Proteomes" id="UP000075606">
    <property type="component" value="Unassembled WGS sequence"/>
</dbReference>
<dbReference type="SUPFAM" id="SSF53335">
    <property type="entry name" value="S-adenosyl-L-methionine-dependent methyltransferases"/>
    <property type="match status" value="1"/>
</dbReference>
<dbReference type="GO" id="GO:0052908">
    <property type="term" value="F:16S rRNA (adenine(1518)-N(6)/adenine(1519)-N(6))-dimethyltransferase activity"/>
    <property type="evidence" value="ECO:0007669"/>
    <property type="project" value="UniProtKB-EC"/>
</dbReference>
<dbReference type="EMBL" id="LRPC01000012">
    <property type="protein sequence ID" value="KYG75987.1"/>
    <property type="molecule type" value="Genomic_DNA"/>
</dbReference>
<feature type="binding site" evidence="8">
    <location>
        <position position="62"/>
    </location>
    <ligand>
        <name>S-adenosyl-L-methionine</name>
        <dbReference type="ChEBI" id="CHEBI:59789"/>
    </ligand>
</feature>
<comment type="caution">
    <text evidence="7">Lacks conserved residue(s) required for the propagation of feature annotation.</text>
</comment>
<dbReference type="FunFam" id="1.10.8.100:FF:000001">
    <property type="entry name" value="Ribosomal RNA small subunit methyltransferase A"/>
    <property type="match status" value="1"/>
</dbReference>
<dbReference type="OrthoDB" id="9814755at2"/>
<dbReference type="InterPro" id="IPR029063">
    <property type="entry name" value="SAM-dependent_MTases_sf"/>
</dbReference>
<feature type="binding site" evidence="7 8">
    <location>
        <position position="105"/>
    </location>
    <ligand>
        <name>S-adenosyl-L-methionine</name>
        <dbReference type="ChEBI" id="CHEBI:59789"/>
    </ligand>
</feature>
<dbReference type="InterPro" id="IPR001737">
    <property type="entry name" value="KsgA/Erm"/>
</dbReference>
<keyword evidence="6 7" id="KW-0694">RNA-binding</keyword>
<evidence type="ECO:0000313" key="10">
    <source>
        <dbReference type="EMBL" id="KYG75987.1"/>
    </source>
</evidence>
<comment type="similarity">
    <text evidence="7">Belongs to the class I-like SAM-binding methyltransferase superfamily. rRNA adenine N(6)-methyltransferase family. RsmA subfamily.</text>
</comment>
<keyword evidence="2 7" id="KW-0698">rRNA processing</keyword>
<comment type="function">
    <text evidence="7">Specifically dimethylates two adjacent adenosines (A1518 and A1519) in the loop of a conserved hairpin near the 3'-end of 16S rRNA in the 30S particle. May play a critical role in biogenesis of 30S subunits.</text>
</comment>
<organism evidence="10 11">
    <name type="scientific">Roseivirga spongicola</name>
    <dbReference type="NCBI Taxonomy" id="333140"/>
    <lineage>
        <taxon>Bacteria</taxon>
        <taxon>Pseudomonadati</taxon>
        <taxon>Bacteroidota</taxon>
        <taxon>Cytophagia</taxon>
        <taxon>Cytophagales</taxon>
        <taxon>Roseivirgaceae</taxon>
        <taxon>Roseivirga</taxon>
    </lineage>
</organism>
<feature type="binding site" evidence="7 8">
    <location>
        <position position="13"/>
    </location>
    <ligand>
        <name>S-adenosyl-L-methionine</name>
        <dbReference type="ChEBI" id="CHEBI:59789"/>
    </ligand>
</feature>
<dbReference type="PROSITE" id="PS51689">
    <property type="entry name" value="SAM_RNA_A_N6_MT"/>
    <property type="match status" value="1"/>
</dbReference>
<evidence type="ECO:0000259" key="9">
    <source>
        <dbReference type="SMART" id="SM00650"/>
    </source>
</evidence>